<protein>
    <recommendedName>
        <fullName evidence="3">DUF2283 domain-containing protein</fullName>
    </recommendedName>
</protein>
<name>A0ABZ0SC48_9GAMM</name>
<evidence type="ECO:0008006" key="3">
    <source>
        <dbReference type="Google" id="ProtNLM"/>
    </source>
</evidence>
<evidence type="ECO:0000313" key="1">
    <source>
        <dbReference type="EMBL" id="WPL18606.1"/>
    </source>
</evidence>
<organism evidence="1 2">
    <name type="scientific">Thiorhodovibrio winogradskyi</name>
    <dbReference type="NCBI Taxonomy" id="77007"/>
    <lineage>
        <taxon>Bacteria</taxon>
        <taxon>Pseudomonadati</taxon>
        <taxon>Pseudomonadota</taxon>
        <taxon>Gammaproteobacteria</taxon>
        <taxon>Chromatiales</taxon>
        <taxon>Chromatiaceae</taxon>
        <taxon>Thiorhodovibrio</taxon>
    </lineage>
</organism>
<evidence type="ECO:0000313" key="2">
    <source>
        <dbReference type="Proteomes" id="UP001432180"/>
    </source>
</evidence>
<dbReference type="Pfam" id="PF10049">
    <property type="entry name" value="DUF2283"/>
    <property type="match status" value="1"/>
</dbReference>
<dbReference type="Proteomes" id="UP001432180">
    <property type="component" value="Chromosome"/>
</dbReference>
<dbReference type="EMBL" id="CP121472">
    <property type="protein sequence ID" value="WPL18606.1"/>
    <property type="molecule type" value="Genomic_DNA"/>
</dbReference>
<proteinExistence type="predicted"/>
<reference evidence="1 2" key="1">
    <citation type="journal article" date="2023" name="Microorganisms">
        <title>Thiorhodovibrio frisius and Trv. litoralis spp. nov., Two Novel Members from a Clade of Fastidious Purple Sulfur Bacteria That Exhibit Unique Red-Shifted Light-Harvesting Capabilities.</title>
        <authorList>
            <person name="Methner A."/>
            <person name="Kuzyk S.B."/>
            <person name="Petersen J."/>
            <person name="Bauer S."/>
            <person name="Brinkmann H."/>
            <person name="Sichau K."/>
            <person name="Wanner G."/>
            <person name="Wolf J."/>
            <person name="Neumann-Schaal M."/>
            <person name="Henke P."/>
            <person name="Tank M."/>
            <person name="Sproer C."/>
            <person name="Bunk B."/>
            <person name="Overmann J."/>
        </authorList>
    </citation>
    <scope>NUCLEOTIDE SEQUENCE [LARGE SCALE GENOMIC DNA]</scope>
    <source>
        <strain evidence="1 2">DSM 6702</strain>
    </source>
</reference>
<keyword evidence="2" id="KW-1185">Reference proteome</keyword>
<dbReference type="PANTHER" id="PTHR37029">
    <property type="entry name" value="SSR1768 PROTEIN"/>
    <property type="match status" value="1"/>
</dbReference>
<dbReference type="RefSeq" id="WP_328984357.1">
    <property type="nucleotide sequence ID" value="NZ_CP121472.1"/>
</dbReference>
<dbReference type="PANTHER" id="PTHR37029:SF1">
    <property type="entry name" value="SSR1768 PROTEIN"/>
    <property type="match status" value="1"/>
</dbReference>
<sequence>MKLEFDPVADAAYFEISDADVESTHELEPGIMADYDSQGHLVGIEILSVSQRVQQQPLEKVA</sequence>
<accession>A0ABZ0SC48</accession>
<dbReference type="InterPro" id="IPR019270">
    <property type="entry name" value="DUF2283"/>
</dbReference>
<gene>
    <name evidence="1" type="ORF">Thiowin_03686</name>
</gene>